<dbReference type="EMBL" id="AJYS02000239">
    <property type="protein sequence ID" value="OEE33482.1"/>
    <property type="molecule type" value="Genomic_DNA"/>
</dbReference>
<keyword evidence="3" id="KW-0378">Hydrolase</keyword>
<dbReference type="GO" id="GO:0000287">
    <property type="term" value="F:magnesium ion binding"/>
    <property type="evidence" value="ECO:0007669"/>
    <property type="project" value="UniProtKB-ARBA"/>
</dbReference>
<dbReference type="InterPro" id="IPR036412">
    <property type="entry name" value="HAD-like_sf"/>
</dbReference>
<dbReference type="NCBIfam" id="TIGR00099">
    <property type="entry name" value="Cof-subfamily"/>
    <property type="match status" value="1"/>
</dbReference>
<evidence type="ECO:0000313" key="6">
    <source>
        <dbReference type="EMBL" id="OEE33482.1"/>
    </source>
</evidence>
<keyword evidence="7" id="KW-1185">Reference proteome</keyword>
<dbReference type="Proteomes" id="UP000094808">
    <property type="component" value="Unassembled WGS sequence"/>
</dbReference>
<gene>
    <name evidence="6" type="ORF">A1QS_07755</name>
</gene>
<comment type="cofactor">
    <cofactor evidence="1">
        <name>Mg(2+)</name>
        <dbReference type="ChEBI" id="CHEBI:18420"/>
    </cofactor>
</comment>
<dbReference type="PROSITE" id="PS01228">
    <property type="entry name" value="COF_1"/>
    <property type="match status" value="1"/>
</dbReference>
<accession>A0A853R2W5</accession>
<dbReference type="Gene3D" id="3.40.50.1000">
    <property type="entry name" value="HAD superfamily/HAD-like"/>
    <property type="match status" value="1"/>
</dbReference>
<dbReference type="RefSeq" id="WP_017044540.1">
    <property type="nucleotide sequence ID" value="NZ_AJYS02000239.1"/>
</dbReference>
<sequence length="275" mass="30618">MTTECKEHAIHIVASDLDGTLLAPNHQLSEFTKQTLQALHQKGFTFIFATGRHHVDVAGIRQLAGIPAYMITSNGARVHDQHDNLMYSKNVPQELAQPVIDVFKQNPDIFVHIYQDESWLLNKEDETLRDFHEESGFSYQVFDVNNAPTEGVAKIFFTHPAQDHELLAQFEERLNDIFGDKLNVAFSTPWCLEVMAAEVSKGDALKAVAESLNLTLDNCIAFGDGMNDVEMLSMAGKGLVMGTSHQKVFNALPNNTVIGSNAEDAVAHYLREHLL</sequence>
<reference evidence="6 7" key="1">
    <citation type="journal article" date="2012" name="Science">
        <title>Ecological populations of bacteria act as socially cohesive units of antibiotic production and resistance.</title>
        <authorList>
            <person name="Cordero O.X."/>
            <person name="Wildschutte H."/>
            <person name="Kirkup B."/>
            <person name="Proehl S."/>
            <person name="Ngo L."/>
            <person name="Hussain F."/>
            <person name="Le Roux F."/>
            <person name="Mincer T."/>
            <person name="Polz M.F."/>
        </authorList>
    </citation>
    <scope>NUCLEOTIDE SEQUENCE [LARGE SCALE GENOMIC DNA]</scope>
    <source>
        <strain evidence="6 7">FS-238</strain>
    </source>
</reference>
<dbReference type="Gene3D" id="3.30.1240.10">
    <property type="match status" value="1"/>
</dbReference>
<dbReference type="SFLD" id="SFLDG01144">
    <property type="entry name" value="C2.B.4:_PGP_Like"/>
    <property type="match status" value="1"/>
</dbReference>
<comment type="similarity">
    <text evidence="5">Belongs to the HAD-like hydrolase superfamily. Cof family.</text>
</comment>
<dbReference type="GO" id="GO:0016791">
    <property type="term" value="F:phosphatase activity"/>
    <property type="evidence" value="ECO:0007669"/>
    <property type="project" value="UniProtKB-ARBA"/>
</dbReference>
<evidence type="ECO:0000256" key="2">
    <source>
        <dbReference type="ARBA" id="ARBA00022723"/>
    </source>
</evidence>
<dbReference type="SFLD" id="SFLDG01140">
    <property type="entry name" value="C2.B:_Phosphomannomutase_and_P"/>
    <property type="match status" value="1"/>
</dbReference>
<protein>
    <submittedName>
        <fullName evidence="6">Sugar/pyridoxal phosphate phosphatase YigL</fullName>
    </submittedName>
</protein>
<dbReference type="SFLD" id="SFLDS00003">
    <property type="entry name" value="Haloacid_Dehalogenase"/>
    <property type="match status" value="1"/>
</dbReference>
<dbReference type="InterPro" id="IPR000150">
    <property type="entry name" value="Cof"/>
</dbReference>
<proteinExistence type="inferred from homology"/>
<dbReference type="PANTHER" id="PTHR47267:SF4">
    <property type="entry name" value="PYRIDOXAL PHOSPHATE PHOSPHATASE YIGL"/>
    <property type="match status" value="1"/>
</dbReference>
<evidence type="ECO:0000313" key="7">
    <source>
        <dbReference type="Proteomes" id="UP000094808"/>
    </source>
</evidence>
<evidence type="ECO:0000256" key="4">
    <source>
        <dbReference type="ARBA" id="ARBA00022842"/>
    </source>
</evidence>
<keyword evidence="4" id="KW-0460">Magnesium</keyword>
<dbReference type="PROSITE" id="PS01229">
    <property type="entry name" value="COF_2"/>
    <property type="match status" value="1"/>
</dbReference>
<dbReference type="InterPro" id="IPR023214">
    <property type="entry name" value="HAD_sf"/>
</dbReference>
<comment type="caution">
    <text evidence="6">The sequence shown here is derived from an EMBL/GenBank/DDBJ whole genome shotgun (WGS) entry which is preliminary data.</text>
</comment>
<dbReference type="NCBIfam" id="TIGR01484">
    <property type="entry name" value="HAD-SF-IIB"/>
    <property type="match status" value="1"/>
</dbReference>
<organism evidence="6 7">
    <name type="scientific">Vibrio ordalii FS-238</name>
    <dbReference type="NCBI Taxonomy" id="617133"/>
    <lineage>
        <taxon>Bacteria</taxon>
        <taxon>Pseudomonadati</taxon>
        <taxon>Pseudomonadota</taxon>
        <taxon>Gammaproteobacteria</taxon>
        <taxon>Vibrionales</taxon>
        <taxon>Vibrionaceae</taxon>
        <taxon>Vibrio</taxon>
    </lineage>
</organism>
<dbReference type="InterPro" id="IPR006379">
    <property type="entry name" value="HAD-SF_hydro_IIB"/>
</dbReference>
<keyword evidence="2" id="KW-0479">Metal-binding</keyword>
<evidence type="ECO:0000256" key="1">
    <source>
        <dbReference type="ARBA" id="ARBA00001946"/>
    </source>
</evidence>
<dbReference type="AlphaFoldDB" id="A0A853R2W5"/>
<dbReference type="PANTHER" id="PTHR47267">
    <property type="match status" value="1"/>
</dbReference>
<evidence type="ECO:0000256" key="3">
    <source>
        <dbReference type="ARBA" id="ARBA00022801"/>
    </source>
</evidence>
<evidence type="ECO:0000256" key="5">
    <source>
        <dbReference type="ARBA" id="ARBA00034778"/>
    </source>
</evidence>
<dbReference type="SUPFAM" id="SSF56784">
    <property type="entry name" value="HAD-like"/>
    <property type="match status" value="1"/>
</dbReference>
<name>A0A853R2W5_9VIBR</name>
<dbReference type="Pfam" id="PF08282">
    <property type="entry name" value="Hydrolase_3"/>
    <property type="match status" value="1"/>
</dbReference>
<dbReference type="CDD" id="cd07516">
    <property type="entry name" value="HAD_Pase"/>
    <property type="match status" value="1"/>
</dbReference>